<dbReference type="OrthoDB" id="214459at2157"/>
<dbReference type="EMBL" id="AOLN01000020">
    <property type="protein sequence ID" value="ELZ90151.1"/>
    <property type="molecule type" value="Genomic_DNA"/>
</dbReference>
<accession>M0I0B4</accession>
<name>M0I0B4_9EURY</name>
<gene>
    <name evidence="2" type="ORF">C440_17141</name>
</gene>
<dbReference type="AlphaFoldDB" id="M0I0B4"/>
<evidence type="ECO:0000256" key="1">
    <source>
        <dbReference type="SAM" id="Phobius"/>
    </source>
</evidence>
<dbReference type="Proteomes" id="UP000011550">
    <property type="component" value="Unassembled WGS sequence"/>
</dbReference>
<organism evidence="2 3">
    <name type="scientific">Haloferax mucosum ATCC BAA-1512</name>
    <dbReference type="NCBI Taxonomy" id="662479"/>
    <lineage>
        <taxon>Archaea</taxon>
        <taxon>Methanobacteriati</taxon>
        <taxon>Methanobacteriota</taxon>
        <taxon>Stenosarchaea group</taxon>
        <taxon>Halobacteria</taxon>
        <taxon>Halobacteriales</taxon>
        <taxon>Haloferacaceae</taxon>
        <taxon>Haloferax</taxon>
    </lineage>
</organism>
<reference evidence="2 3" key="1">
    <citation type="journal article" date="2014" name="PLoS Genet.">
        <title>Phylogenetically driven sequencing of extremely halophilic archaea reveals strategies for static and dynamic osmo-response.</title>
        <authorList>
            <person name="Becker E.A."/>
            <person name="Seitzer P.M."/>
            <person name="Tritt A."/>
            <person name="Larsen D."/>
            <person name="Krusor M."/>
            <person name="Yao A.I."/>
            <person name="Wu D."/>
            <person name="Madern D."/>
            <person name="Eisen J.A."/>
            <person name="Darling A.E."/>
            <person name="Facciotti M.T."/>
        </authorList>
    </citation>
    <scope>NUCLEOTIDE SEQUENCE [LARGE SCALE GENOMIC DNA]</scope>
    <source>
        <strain evidence="2 3">ATCC BAA-1512</strain>
    </source>
</reference>
<keyword evidence="1" id="KW-0812">Transmembrane</keyword>
<dbReference type="RefSeq" id="WP_008321907.1">
    <property type="nucleotide sequence ID" value="NZ_AOLN01000020.1"/>
</dbReference>
<sequence length="285" mass="30922">MQRRAAAISVVFFLVIGAGAYSLIATASTPSVSFENPEYSLAQGDEFTVPNSDQTFTVSSITEEEESGGHGGGTTLVRSGEITYVNDSARFTETWDNASTVTLDGTDYRVEVPNASNPTEATLVELRNDTAILQDDPSADNQTVTRDGERYVVVNGSTLVPASEYFPANETRTVAEGDSFSYDNESVTVAAVETSGVTLEWFGPEENTISVGNEANVTLGDQRYLAYFPEGGETLVLTTNYESYERQLVEIEQFHETENGLWGIAIVSFTTIALLIGMAFLPSRY</sequence>
<keyword evidence="1" id="KW-1133">Transmembrane helix</keyword>
<evidence type="ECO:0000313" key="2">
    <source>
        <dbReference type="EMBL" id="ELZ90151.1"/>
    </source>
</evidence>
<keyword evidence="1" id="KW-0472">Membrane</keyword>
<evidence type="ECO:0000313" key="3">
    <source>
        <dbReference type="Proteomes" id="UP000011550"/>
    </source>
</evidence>
<dbReference type="PATRIC" id="fig|662479.7.peg.3479"/>
<protein>
    <submittedName>
        <fullName evidence="2">Uncharacterized protein</fullName>
    </submittedName>
</protein>
<feature type="transmembrane region" description="Helical" evidence="1">
    <location>
        <begin position="260"/>
        <end position="281"/>
    </location>
</feature>
<keyword evidence="3" id="KW-1185">Reference proteome</keyword>
<comment type="caution">
    <text evidence="2">The sequence shown here is derived from an EMBL/GenBank/DDBJ whole genome shotgun (WGS) entry which is preliminary data.</text>
</comment>
<proteinExistence type="predicted"/>